<keyword evidence="3" id="KW-0732">Signal</keyword>
<dbReference type="RefSeq" id="WP_116390514.1">
    <property type="nucleotide sequence ID" value="NZ_QUQO01000001.1"/>
</dbReference>
<gene>
    <name evidence="5" type="ORF">DX908_00455</name>
</gene>
<comment type="similarity">
    <text evidence="3">Belongs to the cyclophilin-type PPIase family.</text>
</comment>
<protein>
    <recommendedName>
        <fullName evidence="3">Peptidyl-prolyl cis-trans isomerase</fullName>
        <shortName evidence="3">PPIase</shortName>
        <ecNumber evidence="3">5.2.1.8</ecNumber>
    </recommendedName>
</protein>
<keyword evidence="1 3" id="KW-0697">Rotamase</keyword>
<evidence type="ECO:0000256" key="2">
    <source>
        <dbReference type="ARBA" id="ARBA00023235"/>
    </source>
</evidence>
<dbReference type="PROSITE" id="PS50072">
    <property type="entry name" value="CSA_PPIASE_2"/>
    <property type="match status" value="1"/>
</dbReference>
<comment type="caution">
    <text evidence="5">The sequence shown here is derived from an EMBL/GenBank/DDBJ whole genome shotgun (WGS) entry which is preliminary data.</text>
</comment>
<proteinExistence type="inferred from homology"/>
<dbReference type="PANTHER" id="PTHR45625:SF4">
    <property type="entry name" value="PEPTIDYLPROLYL ISOMERASE DOMAIN AND WD REPEAT-CONTAINING PROTEIN 1"/>
    <property type="match status" value="1"/>
</dbReference>
<feature type="chain" id="PRO_5016478430" description="Peptidyl-prolyl cis-trans isomerase" evidence="3">
    <location>
        <begin position="21"/>
        <end position="205"/>
    </location>
</feature>
<dbReference type="InterPro" id="IPR002130">
    <property type="entry name" value="Cyclophilin-type_PPIase_dom"/>
</dbReference>
<dbReference type="InterPro" id="IPR044666">
    <property type="entry name" value="Cyclophilin_A-like"/>
</dbReference>
<dbReference type="EC" id="5.2.1.8" evidence="3"/>
<evidence type="ECO:0000256" key="1">
    <source>
        <dbReference type="ARBA" id="ARBA00023110"/>
    </source>
</evidence>
<dbReference type="InterPro" id="IPR029000">
    <property type="entry name" value="Cyclophilin-like_dom_sf"/>
</dbReference>
<evidence type="ECO:0000313" key="6">
    <source>
        <dbReference type="Proteomes" id="UP000264589"/>
    </source>
</evidence>
<feature type="signal peptide" evidence="3">
    <location>
        <begin position="1"/>
        <end position="20"/>
    </location>
</feature>
<accession>A0A371REK7</accession>
<dbReference type="OrthoDB" id="9807797at2"/>
<dbReference type="Proteomes" id="UP000264589">
    <property type="component" value="Unassembled WGS sequence"/>
</dbReference>
<dbReference type="AlphaFoldDB" id="A0A371REK7"/>
<dbReference type="InParanoid" id="A0A371REK7"/>
<dbReference type="Gene3D" id="2.40.100.10">
    <property type="entry name" value="Cyclophilin-like"/>
    <property type="match status" value="1"/>
</dbReference>
<comment type="catalytic activity">
    <reaction evidence="3">
        <text>[protein]-peptidylproline (omega=180) = [protein]-peptidylproline (omega=0)</text>
        <dbReference type="Rhea" id="RHEA:16237"/>
        <dbReference type="Rhea" id="RHEA-COMP:10747"/>
        <dbReference type="Rhea" id="RHEA-COMP:10748"/>
        <dbReference type="ChEBI" id="CHEBI:83833"/>
        <dbReference type="ChEBI" id="CHEBI:83834"/>
        <dbReference type="EC" id="5.2.1.8"/>
    </reaction>
</comment>
<comment type="function">
    <text evidence="3">PPIases accelerate the folding of proteins. It catalyzes the cis-trans isomerization of proline imidic peptide bonds in oligopeptides.</text>
</comment>
<dbReference type="Pfam" id="PF00160">
    <property type="entry name" value="Pro_isomerase"/>
    <property type="match status" value="1"/>
</dbReference>
<dbReference type="GO" id="GO:0003755">
    <property type="term" value="F:peptidyl-prolyl cis-trans isomerase activity"/>
    <property type="evidence" value="ECO:0007669"/>
    <property type="project" value="UniProtKB-UniRule"/>
</dbReference>
<organism evidence="5 6">
    <name type="scientific">Parvularcula marina</name>
    <dbReference type="NCBI Taxonomy" id="2292771"/>
    <lineage>
        <taxon>Bacteria</taxon>
        <taxon>Pseudomonadati</taxon>
        <taxon>Pseudomonadota</taxon>
        <taxon>Alphaproteobacteria</taxon>
        <taxon>Parvularculales</taxon>
        <taxon>Parvularculaceae</taxon>
        <taxon>Parvularcula</taxon>
    </lineage>
</organism>
<evidence type="ECO:0000256" key="3">
    <source>
        <dbReference type="RuleBase" id="RU363019"/>
    </source>
</evidence>
<dbReference type="FunCoup" id="A0A371REK7">
    <property type="interactions" value="182"/>
</dbReference>
<dbReference type="EMBL" id="QUQO01000001">
    <property type="protein sequence ID" value="RFB03886.1"/>
    <property type="molecule type" value="Genomic_DNA"/>
</dbReference>
<reference evidence="5 6" key="1">
    <citation type="submission" date="2018-08" db="EMBL/GenBank/DDBJ databases">
        <title>Parvularcula sp. SM1705, isolated from surface water of the South Sea China.</title>
        <authorList>
            <person name="Sun L."/>
        </authorList>
    </citation>
    <scope>NUCLEOTIDE SEQUENCE [LARGE SCALE GENOMIC DNA]</scope>
    <source>
        <strain evidence="5 6">SM1705</strain>
    </source>
</reference>
<keyword evidence="2 3" id="KW-0413">Isomerase</keyword>
<dbReference type="SUPFAM" id="SSF50891">
    <property type="entry name" value="Cyclophilin-like"/>
    <property type="match status" value="1"/>
</dbReference>
<feature type="domain" description="PPIase cyclophilin-type" evidence="4">
    <location>
        <begin position="31"/>
        <end position="193"/>
    </location>
</feature>
<evidence type="ECO:0000313" key="5">
    <source>
        <dbReference type="EMBL" id="RFB03886.1"/>
    </source>
</evidence>
<name>A0A371REK7_9PROT</name>
<dbReference type="PRINTS" id="PR00153">
    <property type="entry name" value="CSAPPISMRASE"/>
</dbReference>
<keyword evidence="6" id="KW-1185">Reference proteome</keyword>
<sequence length="205" mass="22213">MTFLTALFASLMLLTGSAVEEPTSSHARIKTSMGDIDVELYTEEAPVTTANFIEYATSGYYDRLVFHRVVAGTLIQGGGYTRSLYRRPTTLDPIVNEATNGIKNEHGTLAMARYADPDSATSQFFINLKDNPFLDRTGEVYKKDAGYAVFGKVVAGMEIADAIGMVETGPAEGEIFFEKDVPVKPVVILRIDPISADEVGVTAGE</sequence>
<dbReference type="PANTHER" id="PTHR45625">
    <property type="entry name" value="PEPTIDYL-PROLYL CIS-TRANS ISOMERASE-RELATED"/>
    <property type="match status" value="1"/>
</dbReference>
<evidence type="ECO:0000259" key="4">
    <source>
        <dbReference type="PROSITE" id="PS50072"/>
    </source>
</evidence>